<feature type="domain" description="Trimeric autotransporter adhesin YadA-like stalk" evidence="14">
    <location>
        <begin position="440"/>
        <end position="475"/>
    </location>
</feature>
<dbReference type="InterPro" id="IPR008635">
    <property type="entry name" value="Coiled_stalk_dom"/>
</dbReference>
<dbReference type="Pfam" id="PF05662">
    <property type="entry name" value="YadA_stalk"/>
    <property type="match status" value="6"/>
</dbReference>
<evidence type="ECO:0000259" key="13">
    <source>
        <dbReference type="Pfam" id="PF03895"/>
    </source>
</evidence>
<evidence type="ECO:0000256" key="2">
    <source>
        <dbReference type="ARBA" id="ARBA00004442"/>
    </source>
</evidence>
<proteinExistence type="inferred from homology"/>
<dbReference type="InterPro" id="IPR005594">
    <property type="entry name" value="YadA_C"/>
</dbReference>
<comment type="subcellular location">
    <subcellularLocation>
        <location evidence="2">Cell outer membrane</location>
    </subcellularLocation>
    <subcellularLocation>
        <location evidence="1">Cell surface</location>
    </subcellularLocation>
</comment>
<dbReference type="GO" id="GO:0015031">
    <property type="term" value="P:protein transport"/>
    <property type="evidence" value="ECO:0007669"/>
    <property type="project" value="UniProtKB-KW"/>
</dbReference>
<dbReference type="EMBL" id="AHPK01000005">
    <property type="protein sequence ID" value="KEC56305.1"/>
    <property type="molecule type" value="Genomic_DNA"/>
</dbReference>
<accession>A0A067W8G6</accession>
<dbReference type="InterPro" id="IPR045584">
    <property type="entry name" value="Pilin-like"/>
</dbReference>
<feature type="non-terminal residue" evidence="15">
    <location>
        <position position="1"/>
    </location>
</feature>
<reference evidence="15 16" key="1">
    <citation type="submission" date="2012-04" db="EMBL/GenBank/DDBJ databases">
        <title>The Genome Sequence of Bartonella rochalimae BMGH.</title>
        <authorList>
            <consortium name="The Broad Institute Genome Sequencing Platform"/>
            <consortium name="The Broad Institute Genome Sequencing Center for Infectious Disease"/>
            <person name="Feldgarden M."/>
            <person name="Kirby J."/>
            <person name="Kosoy M."/>
            <person name="Birtles R."/>
            <person name="Probert W.S."/>
            <person name="Chiaraviglio L."/>
            <person name="Walker B."/>
            <person name="Young S.K."/>
            <person name="Zeng Q."/>
            <person name="Gargeya S."/>
            <person name="Fitzgerald M."/>
            <person name="Haas B."/>
            <person name="Abouelleil A."/>
            <person name="Alvarado L."/>
            <person name="Arachchi H.M."/>
            <person name="Berlin A.M."/>
            <person name="Chapman S.B."/>
            <person name="Goldberg J."/>
            <person name="Griggs A."/>
            <person name="Gujja S."/>
            <person name="Hansen M."/>
            <person name="Howarth C."/>
            <person name="Imamovic A."/>
            <person name="Larimer J."/>
            <person name="McCowen C."/>
            <person name="Montmayeur A."/>
            <person name="Murphy C."/>
            <person name="Neiman D."/>
            <person name="Pearson M."/>
            <person name="Priest M."/>
            <person name="Roberts A."/>
            <person name="Saif S."/>
            <person name="Shea T."/>
            <person name="Sisk P."/>
            <person name="Sykes S."/>
            <person name="Wortman J."/>
            <person name="Nusbaum C."/>
            <person name="Birren B."/>
        </authorList>
    </citation>
    <scope>NUCLEOTIDE SEQUENCE [LARGE SCALE GENOMIC DNA]</scope>
    <source>
        <strain evidence="15 16">ATCC BAA-1498</strain>
    </source>
</reference>
<evidence type="ECO:0000256" key="11">
    <source>
        <dbReference type="SAM" id="Coils"/>
    </source>
</evidence>
<dbReference type="eggNOG" id="COG5295">
    <property type="taxonomic scope" value="Bacteria"/>
</dbReference>
<evidence type="ECO:0008006" key="17">
    <source>
        <dbReference type="Google" id="ProtNLM"/>
    </source>
</evidence>
<evidence type="ECO:0000256" key="5">
    <source>
        <dbReference type="ARBA" id="ARBA00022452"/>
    </source>
</evidence>
<evidence type="ECO:0000256" key="3">
    <source>
        <dbReference type="ARBA" id="ARBA00005848"/>
    </source>
</evidence>
<keyword evidence="11" id="KW-0175">Coiled coil</keyword>
<evidence type="ECO:0000259" key="14">
    <source>
        <dbReference type="Pfam" id="PF05662"/>
    </source>
</evidence>
<evidence type="ECO:0000256" key="7">
    <source>
        <dbReference type="ARBA" id="ARBA00022729"/>
    </source>
</evidence>
<feature type="compositionally biased region" description="Basic and acidic residues" evidence="12">
    <location>
        <begin position="559"/>
        <end position="569"/>
    </location>
</feature>
<dbReference type="OrthoDB" id="7926665at2"/>
<dbReference type="Gene3D" id="3.30.1300.30">
    <property type="entry name" value="GSPII I/J protein-like"/>
    <property type="match status" value="1"/>
</dbReference>
<dbReference type="PATRIC" id="fig|685782.3.peg.642"/>
<comment type="similarity">
    <text evidence="3">Belongs to the autotransporter-2 (AT-2) (TC 1.B.40) family.</text>
</comment>
<keyword evidence="4" id="KW-0813">Transport</keyword>
<evidence type="ECO:0000256" key="12">
    <source>
        <dbReference type="SAM" id="MobiDB-lite"/>
    </source>
</evidence>
<keyword evidence="7" id="KW-0732">Signal</keyword>
<dbReference type="RefSeq" id="WP_154655490.1">
    <property type="nucleotide sequence ID" value="NZ_KL407337.1"/>
</dbReference>
<feature type="domain" description="Trimeric autotransporter adhesin YadA-like stalk" evidence="14">
    <location>
        <begin position="319"/>
        <end position="354"/>
    </location>
</feature>
<feature type="coiled-coil region" evidence="11">
    <location>
        <begin position="520"/>
        <end position="547"/>
    </location>
</feature>
<dbReference type="Pfam" id="PF03895">
    <property type="entry name" value="YadA_anchor"/>
    <property type="match status" value="1"/>
</dbReference>
<feature type="domain" description="Trimeric autotransporter adhesin YadA-like stalk" evidence="14">
    <location>
        <begin position="51"/>
        <end position="87"/>
    </location>
</feature>
<feature type="domain" description="Trimeric autotransporter adhesin YadA-like C-terminal membrane anchor" evidence="13">
    <location>
        <begin position="733"/>
        <end position="786"/>
    </location>
</feature>
<dbReference type="Gene3D" id="2.150.10.10">
    <property type="entry name" value="Serralysin-like metalloprotease, C-terminal"/>
    <property type="match status" value="1"/>
</dbReference>
<evidence type="ECO:0000256" key="10">
    <source>
        <dbReference type="ARBA" id="ARBA00023237"/>
    </source>
</evidence>
<evidence type="ECO:0000256" key="1">
    <source>
        <dbReference type="ARBA" id="ARBA00004241"/>
    </source>
</evidence>
<dbReference type="GO" id="GO:0009279">
    <property type="term" value="C:cell outer membrane"/>
    <property type="evidence" value="ECO:0007669"/>
    <property type="project" value="UniProtKB-SubCell"/>
</dbReference>
<dbReference type="Gene3D" id="1.20.5.170">
    <property type="match status" value="5"/>
</dbReference>
<evidence type="ECO:0000256" key="8">
    <source>
        <dbReference type="ARBA" id="ARBA00022927"/>
    </source>
</evidence>
<feature type="region of interest" description="Disordered" evidence="12">
    <location>
        <begin position="1"/>
        <end position="22"/>
    </location>
</feature>
<feature type="domain" description="Trimeric autotransporter adhesin YadA-like stalk" evidence="14">
    <location>
        <begin position="651"/>
        <end position="688"/>
    </location>
</feature>
<comment type="caution">
    <text evidence="15">The sequence shown here is derived from an EMBL/GenBank/DDBJ whole genome shotgun (WGS) entry which is preliminary data.</text>
</comment>
<dbReference type="AlphaFoldDB" id="A0A067W8G6"/>
<keyword evidence="8" id="KW-0653">Protein transport</keyword>
<evidence type="ECO:0000256" key="6">
    <source>
        <dbReference type="ARBA" id="ARBA00022692"/>
    </source>
</evidence>
<sequence>SDIYKELSGSGSKSLVQQEEGENDRITIGAKTGGTEISLLNNQSVARVLSGLGDGAISEGSNQAVTGNQLYETNTKLAAYLGGGASYEDGQWADPTFTINVLQEDGSMGEKKYTNVADALKDISSSFTTVVETNLIQQEESEDESGRITIGANTGGTEINLTNKDGEVRTLSGLKDGELSDSSTEAVTGKQLYEVDSNLKETKETVSNLSTSMDKVQGDVSTIANNTSKYLGGGADILGGIAPSYKVQGNDYSNVGEAFAGVDSSFSDIYKELSGSGSKSLVQKEKSEDGSGRITIGAKTGGTEISLLNNQSVARVLSGLGDGAISEGSNHAVTGNQLYLTNKKVSEYLGGGAGYEDGEWVDPTFTINVLQEDGSTEKKEYKNVADALKDISSSFTTALETNLIQQEKSEDESGRITIGANTGGTEVNLTNKNGEGRTLSGLKDGTLSASSTEAITGAQLYKTNTRFDEANMQLAKYLGGGAEYKDGVWTGPTFNIVQFNFGGKGGGPEDKEYKSVASAFDGVNEGLKNLNNRLDDVKNQVEQTKDDTIKWDENKGAYDASRKNKDGKMESTTITGVKDGDVSEGSTEAVNGGQLWDTNQRVDKLENEFDKFQNETNQKAEGAVQYDKDKDGKKTNKVTLVGGDASAPVVIDNVGDGKVEKDSKEAINGGQLYEKMAIVLDDSKKYTDEKVQEAKDYTDMKFESLNYNIEGVKKEARQAAAIGLAAANLRYEDAPGALSVAFSSGSWHSQSAIAFGAGYTSESGDIRSNFSVTTAGGHWGIGAGISVRLK</sequence>
<keyword evidence="9" id="KW-0472">Membrane</keyword>
<dbReference type="GO" id="GO:0009986">
    <property type="term" value="C:cell surface"/>
    <property type="evidence" value="ECO:0007669"/>
    <property type="project" value="UniProtKB-SubCell"/>
</dbReference>
<evidence type="ECO:0000256" key="4">
    <source>
        <dbReference type="ARBA" id="ARBA00022448"/>
    </source>
</evidence>
<feature type="domain" description="Trimeric autotransporter adhesin YadA-like stalk" evidence="14">
    <location>
        <begin position="574"/>
        <end position="616"/>
    </location>
</feature>
<feature type="region of interest" description="Disordered" evidence="12">
    <location>
        <begin position="559"/>
        <end position="588"/>
    </location>
</feature>
<feature type="domain" description="Trimeric autotransporter adhesin YadA-like stalk" evidence="14">
    <location>
        <begin position="173"/>
        <end position="212"/>
    </location>
</feature>
<evidence type="ECO:0000313" key="16">
    <source>
        <dbReference type="Proteomes" id="UP000027336"/>
    </source>
</evidence>
<keyword evidence="16" id="KW-1185">Reference proteome</keyword>
<dbReference type="Proteomes" id="UP000027336">
    <property type="component" value="Unassembled WGS sequence"/>
</dbReference>
<name>A0A067W8G6_9HYPH</name>
<dbReference type="SUPFAM" id="SSF54523">
    <property type="entry name" value="Pili subunits"/>
    <property type="match status" value="1"/>
</dbReference>
<gene>
    <name evidence="15" type="ORF">O99_00622</name>
</gene>
<protein>
    <recommendedName>
        <fullName evidence="17">Surface protein/Bartonella adhesin</fullName>
    </recommendedName>
</protein>
<evidence type="ECO:0000256" key="9">
    <source>
        <dbReference type="ARBA" id="ARBA00023136"/>
    </source>
</evidence>
<organism evidence="15 16">
    <name type="scientific">Bartonella rochalimae ATCC BAA-1498</name>
    <dbReference type="NCBI Taxonomy" id="685782"/>
    <lineage>
        <taxon>Bacteria</taxon>
        <taxon>Pseudomonadati</taxon>
        <taxon>Pseudomonadota</taxon>
        <taxon>Alphaproteobacteria</taxon>
        <taxon>Hyphomicrobiales</taxon>
        <taxon>Bartonellaceae</taxon>
        <taxon>Bartonella</taxon>
    </lineage>
</organism>
<evidence type="ECO:0000313" key="15">
    <source>
        <dbReference type="EMBL" id="KEC56305.1"/>
    </source>
</evidence>
<feature type="compositionally biased region" description="Polar residues" evidence="12">
    <location>
        <begin position="421"/>
        <end position="433"/>
    </location>
</feature>
<keyword evidence="5" id="KW-1134">Transmembrane beta strand</keyword>
<keyword evidence="6" id="KW-0812">Transmembrane</keyword>
<dbReference type="HOGENOM" id="CLU_355111_0_0_5"/>
<feature type="region of interest" description="Disordered" evidence="12">
    <location>
        <begin position="421"/>
        <end position="442"/>
    </location>
</feature>
<dbReference type="InterPro" id="IPR011049">
    <property type="entry name" value="Serralysin-like_metalloprot_C"/>
</dbReference>
<keyword evidence="10" id="KW-0998">Cell outer membrane</keyword>